<sequence>RRIRQNLQPSPTGSWIRSTRSQPAASSTRYRNCQHRYTNYLPTAHDLTAMTNDNALGLALHPDKSNDLALQPDDNSDHARETATTGATSHAPHQDQEPCVGTTTDGETTQLNVRNHATSVRETNIRSRI</sequence>
<feature type="compositionally biased region" description="Polar residues" evidence="1">
    <location>
        <begin position="101"/>
        <end position="111"/>
    </location>
</feature>
<reference evidence="2" key="1">
    <citation type="journal article" date="2014" name="PLoS ONE">
        <title>Transcriptome-Based Identification of ABC Transporters in the Western Tarnished Plant Bug Lygus hesperus.</title>
        <authorList>
            <person name="Hull J.J."/>
            <person name="Chaney K."/>
            <person name="Geib S.M."/>
            <person name="Fabrick J.A."/>
            <person name="Brent C.S."/>
            <person name="Walsh D."/>
            <person name="Lavine L.C."/>
        </authorList>
    </citation>
    <scope>NUCLEOTIDE SEQUENCE</scope>
</reference>
<reference evidence="2" key="2">
    <citation type="submission" date="2014-07" db="EMBL/GenBank/DDBJ databases">
        <authorList>
            <person name="Hull J."/>
        </authorList>
    </citation>
    <scope>NUCLEOTIDE SEQUENCE</scope>
</reference>
<evidence type="ECO:0000256" key="1">
    <source>
        <dbReference type="SAM" id="MobiDB-lite"/>
    </source>
</evidence>
<dbReference type="AlphaFoldDB" id="A0A0A9XLM7"/>
<gene>
    <name evidence="2" type="primary">OCA5_0</name>
    <name evidence="2" type="ORF">CM83_105089</name>
</gene>
<feature type="region of interest" description="Disordered" evidence="1">
    <location>
        <begin position="1"/>
        <end position="30"/>
    </location>
</feature>
<feature type="non-terminal residue" evidence="2">
    <location>
        <position position="129"/>
    </location>
</feature>
<dbReference type="EMBL" id="GBHO01023896">
    <property type="protein sequence ID" value="JAG19708.1"/>
    <property type="molecule type" value="Transcribed_RNA"/>
</dbReference>
<organism evidence="2">
    <name type="scientific">Lygus hesperus</name>
    <name type="common">Western plant bug</name>
    <dbReference type="NCBI Taxonomy" id="30085"/>
    <lineage>
        <taxon>Eukaryota</taxon>
        <taxon>Metazoa</taxon>
        <taxon>Ecdysozoa</taxon>
        <taxon>Arthropoda</taxon>
        <taxon>Hexapoda</taxon>
        <taxon>Insecta</taxon>
        <taxon>Pterygota</taxon>
        <taxon>Neoptera</taxon>
        <taxon>Paraneoptera</taxon>
        <taxon>Hemiptera</taxon>
        <taxon>Heteroptera</taxon>
        <taxon>Panheteroptera</taxon>
        <taxon>Cimicomorpha</taxon>
        <taxon>Miridae</taxon>
        <taxon>Mirini</taxon>
        <taxon>Lygus</taxon>
    </lineage>
</organism>
<protein>
    <submittedName>
        <fullName evidence="2">Oxidant-induced cell-cycle arrest protein 5</fullName>
    </submittedName>
</protein>
<feature type="region of interest" description="Disordered" evidence="1">
    <location>
        <begin position="57"/>
        <end position="111"/>
    </location>
</feature>
<name>A0A0A9XLM7_LYGHE</name>
<accession>A0A0A9XLM7</accession>
<proteinExistence type="predicted"/>
<feature type="non-terminal residue" evidence="2">
    <location>
        <position position="1"/>
    </location>
</feature>
<evidence type="ECO:0000313" key="2">
    <source>
        <dbReference type="EMBL" id="JAG19708.1"/>
    </source>
</evidence>